<reference evidence="2" key="1">
    <citation type="journal article" date="2020" name="BMC Genomics">
        <title>Correction to: Identification and distribution of gene clusters required for synthesis of sphingolipid metabolism inhibitors in diverse species of the filamentous fungus Fusarium.</title>
        <authorList>
            <person name="Kim H.S."/>
            <person name="Lohmar J.M."/>
            <person name="Busman M."/>
            <person name="Brown D.W."/>
            <person name="Naumann T.A."/>
            <person name="Divon H.H."/>
            <person name="Lysoe E."/>
            <person name="Uhlig S."/>
            <person name="Proctor R.H."/>
        </authorList>
    </citation>
    <scope>NUCLEOTIDE SEQUENCE</scope>
    <source>
        <strain evidence="2">NRRL 22465</strain>
    </source>
</reference>
<gene>
    <name evidence="2" type="ORF">FZEAL_4958</name>
</gene>
<dbReference type="AlphaFoldDB" id="A0A8H4UKS4"/>
<evidence type="ECO:0000313" key="2">
    <source>
        <dbReference type="EMBL" id="KAF4978716.1"/>
    </source>
</evidence>
<comment type="caution">
    <text evidence="2">The sequence shown here is derived from an EMBL/GenBank/DDBJ whole genome shotgun (WGS) entry which is preliminary data.</text>
</comment>
<dbReference type="Proteomes" id="UP000635477">
    <property type="component" value="Unassembled WGS sequence"/>
</dbReference>
<evidence type="ECO:0000313" key="3">
    <source>
        <dbReference type="Proteomes" id="UP000635477"/>
    </source>
</evidence>
<organism evidence="2 3">
    <name type="scientific">Fusarium zealandicum</name>
    <dbReference type="NCBI Taxonomy" id="1053134"/>
    <lineage>
        <taxon>Eukaryota</taxon>
        <taxon>Fungi</taxon>
        <taxon>Dikarya</taxon>
        <taxon>Ascomycota</taxon>
        <taxon>Pezizomycotina</taxon>
        <taxon>Sordariomycetes</taxon>
        <taxon>Hypocreomycetidae</taxon>
        <taxon>Hypocreales</taxon>
        <taxon>Nectriaceae</taxon>
        <taxon>Fusarium</taxon>
        <taxon>Fusarium staphyleae species complex</taxon>
    </lineage>
</organism>
<name>A0A8H4UKS4_9HYPO</name>
<protein>
    <submittedName>
        <fullName evidence="2">Uncharacterized protein</fullName>
    </submittedName>
</protein>
<dbReference type="OrthoDB" id="10625788at2759"/>
<dbReference type="EMBL" id="JABEYC010000348">
    <property type="protein sequence ID" value="KAF4978716.1"/>
    <property type="molecule type" value="Genomic_DNA"/>
</dbReference>
<accession>A0A8H4UKS4</accession>
<evidence type="ECO:0000256" key="1">
    <source>
        <dbReference type="SAM" id="MobiDB-lite"/>
    </source>
</evidence>
<keyword evidence="3" id="KW-1185">Reference proteome</keyword>
<sequence length="118" mass="12852">MAAEGSSSRLEVAETRRETVASPPGPSRRNLASGSWELTSTDDGLRYGLRGTEQCFVSWPKLSDTVSKHSPWPVPFPLLSSPVQLGKVAAAADRLRMIRYRVAGEALRRQQGKGETLA</sequence>
<feature type="region of interest" description="Disordered" evidence="1">
    <location>
        <begin position="1"/>
        <end position="35"/>
    </location>
</feature>
<reference evidence="2" key="2">
    <citation type="submission" date="2020-05" db="EMBL/GenBank/DDBJ databases">
        <authorList>
            <person name="Kim H.-S."/>
            <person name="Proctor R.H."/>
            <person name="Brown D.W."/>
        </authorList>
    </citation>
    <scope>NUCLEOTIDE SEQUENCE</scope>
    <source>
        <strain evidence="2">NRRL 22465</strain>
    </source>
</reference>
<proteinExistence type="predicted"/>